<evidence type="ECO:0000313" key="5">
    <source>
        <dbReference type="Proteomes" id="UP001290455"/>
    </source>
</evidence>
<comment type="caution">
    <text evidence="4">The sequence shown here is derived from an EMBL/GenBank/DDBJ whole genome shotgun (WGS) entry which is preliminary data.</text>
</comment>
<dbReference type="PANTHER" id="PTHR43540:SF14">
    <property type="entry name" value="ISOCHORISMATASE"/>
    <property type="match status" value="1"/>
</dbReference>
<feature type="domain" description="Isochorismatase-like" evidence="3">
    <location>
        <begin position="5"/>
        <end position="147"/>
    </location>
</feature>
<gene>
    <name evidence="4" type="ORF">SM124_14230</name>
</gene>
<dbReference type="InterPro" id="IPR036380">
    <property type="entry name" value="Isochorismatase-like_sf"/>
</dbReference>
<dbReference type="GO" id="GO:0016787">
    <property type="term" value="F:hydrolase activity"/>
    <property type="evidence" value="ECO:0007669"/>
    <property type="project" value="UniProtKB-KW"/>
</dbReference>
<keyword evidence="5" id="KW-1185">Reference proteome</keyword>
<dbReference type="InterPro" id="IPR050272">
    <property type="entry name" value="Isochorismatase-like_hydrls"/>
</dbReference>
<reference evidence="4 5" key="1">
    <citation type="submission" date="2023-11" db="EMBL/GenBank/DDBJ databases">
        <title>Bacillus jintuensis, isolated from a mudflat on the Beibu Gulf coast.</title>
        <authorList>
            <person name="Li M."/>
        </authorList>
    </citation>
    <scope>NUCLEOTIDE SEQUENCE [LARGE SCALE GENOMIC DNA]</scope>
    <source>
        <strain evidence="4 5">31A1R</strain>
    </source>
</reference>
<dbReference type="Proteomes" id="UP001290455">
    <property type="component" value="Unassembled WGS sequence"/>
</dbReference>
<evidence type="ECO:0000256" key="2">
    <source>
        <dbReference type="ARBA" id="ARBA00022801"/>
    </source>
</evidence>
<protein>
    <submittedName>
        <fullName evidence="4">Cysteine hydrolase family protein</fullName>
        <ecNumber evidence="4">3.-.-.-</ecNumber>
    </submittedName>
</protein>
<dbReference type="EMBL" id="JAXOFX010000009">
    <property type="protein sequence ID" value="MDZ5472887.1"/>
    <property type="molecule type" value="Genomic_DNA"/>
</dbReference>
<dbReference type="InterPro" id="IPR000868">
    <property type="entry name" value="Isochorismatase-like_dom"/>
</dbReference>
<sequence>MGKEALLIIDVQNAMFDERDPVFEADVLLENLKKLILKARLTNTPIYYIQHNEAEGEPLETGTKGWEIHRDVTPKENELVVQKTTPDSFFRTSLHEVLQKNGIEQLILAGIQTEYCVDTTCRRAFSLGYEVTLVSDAHGTWNTEEITAKQILNHHNRVLRSFASIQQTDEIKFS</sequence>
<accession>A0ABU5J0F8</accession>
<keyword evidence="2 4" id="KW-0378">Hydrolase</keyword>
<evidence type="ECO:0000256" key="1">
    <source>
        <dbReference type="ARBA" id="ARBA00006336"/>
    </source>
</evidence>
<dbReference type="CDD" id="cd01014">
    <property type="entry name" value="nicotinamidase_related"/>
    <property type="match status" value="1"/>
</dbReference>
<dbReference type="EC" id="3.-.-.-" evidence="4"/>
<dbReference type="RefSeq" id="WP_322447187.1">
    <property type="nucleotide sequence ID" value="NZ_JAXOFX010000009.1"/>
</dbReference>
<dbReference type="Gene3D" id="3.40.50.850">
    <property type="entry name" value="Isochorismatase-like"/>
    <property type="match status" value="1"/>
</dbReference>
<dbReference type="PANTHER" id="PTHR43540">
    <property type="entry name" value="PEROXYUREIDOACRYLATE/UREIDOACRYLATE AMIDOHYDROLASE-RELATED"/>
    <property type="match status" value="1"/>
</dbReference>
<dbReference type="Pfam" id="PF00857">
    <property type="entry name" value="Isochorismatase"/>
    <property type="match status" value="1"/>
</dbReference>
<proteinExistence type="inferred from homology"/>
<comment type="similarity">
    <text evidence="1">Belongs to the isochorismatase family.</text>
</comment>
<evidence type="ECO:0000259" key="3">
    <source>
        <dbReference type="Pfam" id="PF00857"/>
    </source>
</evidence>
<organism evidence="4 5">
    <name type="scientific">Robertmurraya mangrovi</name>
    <dbReference type="NCBI Taxonomy" id="3098077"/>
    <lineage>
        <taxon>Bacteria</taxon>
        <taxon>Bacillati</taxon>
        <taxon>Bacillota</taxon>
        <taxon>Bacilli</taxon>
        <taxon>Bacillales</taxon>
        <taxon>Bacillaceae</taxon>
        <taxon>Robertmurraya</taxon>
    </lineage>
</organism>
<dbReference type="SUPFAM" id="SSF52499">
    <property type="entry name" value="Isochorismatase-like hydrolases"/>
    <property type="match status" value="1"/>
</dbReference>
<evidence type="ECO:0000313" key="4">
    <source>
        <dbReference type="EMBL" id="MDZ5472887.1"/>
    </source>
</evidence>
<name>A0ABU5J0F8_9BACI</name>